<keyword evidence="1" id="KW-1133">Transmembrane helix</keyword>
<name>A0A1I0AQ59_9FIRM</name>
<evidence type="ECO:0000313" key="3">
    <source>
        <dbReference type="Proteomes" id="UP000198508"/>
    </source>
</evidence>
<protein>
    <recommendedName>
        <fullName evidence="4">Type II secretion system protein</fullName>
    </recommendedName>
</protein>
<proteinExistence type="predicted"/>
<keyword evidence="1" id="KW-0472">Membrane</keyword>
<keyword evidence="3" id="KW-1185">Reference proteome</keyword>
<evidence type="ECO:0008006" key="4">
    <source>
        <dbReference type="Google" id="ProtNLM"/>
    </source>
</evidence>
<dbReference type="GeneID" id="93277976"/>
<accession>A0A1I0AQ59</accession>
<gene>
    <name evidence="2" type="ORF">SAMN05216313_101149</name>
</gene>
<keyword evidence="1" id="KW-0812">Transmembrane</keyword>
<organism evidence="2 3">
    <name type="scientific">Enterocloster lavalensis</name>
    <dbReference type="NCBI Taxonomy" id="460384"/>
    <lineage>
        <taxon>Bacteria</taxon>
        <taxon>Bacillati</taxon>
        <taxon>Bacillota</taxon>
        <taxon>Clostridia</taxon>
        <taxon>Lachnospirales</taxon>
        <taxon>Lachnospiraceae</taxon>
        <taxon>Enterocloster</taxon>
    </lineage>
</organism>
<evidence type="ECO:0000313" key="2">
    <source>
        <dbReference type="EMBL" id="SES96417.1"/>
    </source>
</evidence>
<dbReference type="STRING" id="460384.SAMN05216313_101149"/>
<evidence type="ECO:0000256" key="1">
    <source>
        <dbReference type="SAM" id="Phobius"/>
    </source>
</evidence>
<dbReference type="Proteomes" id="UP000198508">
    <property type="component" value="Unassembled WGS sequence"/>
</dbReference>
<reference evidence="3" key="1">
    <citation type="submission" date="2016-10" db="EMBL/GenBank/DDBJ databases">
        <authorList>
            <person name="Varghese N."/>
            <person name="Submissions S."/>
        </authorList>
    </citation>
    <scope>NUCLEOTIDE SEQUENCE [LARGE SCALE GENOMIC DNA]</scope>
    <source>
        <strain evidence="3">NLAE-zl-G277</strain>
    </source>
</reference>
<dbReference type="RefSeq" id="WP_092360412.1">
    <property type="nucleotide sequence ID" value="NZ_FOIM01000001.1"/>
</dbReference>
<dbReference type="AlphaFoldDB" id="A0A1I0AQ59"/>
<dbReference type="EMBL" id="FOIM01000001">
    <property type="protein sequence ID" value="SES96417.1"/>
    <property type="molecule type" value="Genomic_DNA"/>
</dbReference>
<feature type="transmembrane region" description="Helical" evidence="1">
    <location>
        <begin position="12"/>
        <end position="37"/>
    </location>
</feature>
<sequence>MQTTSHKLNSPHALSLIETICLLCFTATALALLATAITSYTRSVKIGNDRLMVETAQRVASLNSIDGCIVKGCDGGSACPHTQNGVQTGYFDHDTNTITGEIPRGYNEYHTMEIDGRTFEGKAGTMVIRIEYDGTDYTLSWAREGYNAGR</sequence>